<dbReference type="PANTHER" id="PTHR44936:SF10">
    <property type="entry name" value="SENSOR PROTEIN RSTB"/>
    <property type="match status" value="1"/>
</dbReference>
<proteinExistence type="predicted"/>
<dbReference type="EC" id="2.7.13.3" evidence="2"/>
<dbReference type="InterPro" id="IPR003594">
    <property type="entry name" value="HATPase_dom"/>
</dbReference>
<dbReference type="AlphaFoldDB" id="A0A450SW57"/>
<dbReference type="PROSITE" id="PS50109">
    <property type="entry name" value="HIS_KIN"/>
    <property type="match status" value="1"/>
</dbReference>
<dbReference type="Pfam" id="PF02518">
    <property type="entry name" value="HATPase_c"/>
    <property type="match status" value="1"/>
</dbReference>
<protein>
    <recommendedName>
        <fullName evidence="2">histidine kinase</fullName>
        <ecNumber evidence="2">2.7.13.3</ecNumber>
    </recommendedName>
</protein>
<keyword evidence="4" id="KW-0547">Nucleotide-binding</keyword>
<accession>A0A450SW57</accession>
<dbReference type="InterPro" id="IPR043836">
    <property type="entry name" value="DHp"/>
</dbReference>
<dbReference type="SMART" id="SM00387">
    <property type="entry name" value="HATPase_c"/>
    <property type="match status" value="1"/>
</dbReference>
<evidence type="ECO:0000256" key="5">
    <source>
        <dbReference type="ARBA" id="ARBA00022777"/>
    </source>
</evidence>
<evidence type="ECO:0000256" key="1">
    <source>
        <dbReference type="ARBA" id="ARBA00000085"/>
    </source>
</evidence>
<sequence>MAGFRTSVRAVDMLGRQQIAGIPTAISELVKNAHDAYADRVEVDYYRSDKLFVLRDDGIGMTEAEFLERWLTLGTESKLGEKSGLVLPYRPPEKPERPLSGKKGIGRLSIAVLGPQVLVLTRADADLELTQIGMAMGMIQHEFNMNVRTLKDSIRDLKAWTDLNDSLKGLYRDFRDSFEHLDGYLTLLDPTRGRLRRSRMELRGGEIENFLLQLFGERCRRHEVTIKATRAFQKKTVTTFPSSILPVFVNLTDNALFWLGDREGPRTITLDANDQGYLFSDNGRGIPDRDRETVFEQGFTRKPGGRGLGLFISRQALRGTGFTLELLDPPAGGGARFRIGPEADGEENGE</sequence>
<dbReference type="Gene3D" id="3.30.565.10">
    <property type="entry name" value="Histidine kinase-like ATPase, C-terminal domain"/>
    <property type="match status" value="2"/>
</dbReference>
<dbReference type="GO" id="GO:0005886">
    <property type="term" value="C:plasma membrane"/>
    <property type="evidence" value="ECO:0007669"/>
    <property type="project" value="TreeGrafter"/>
</dbReference>
<evidence type="ECO:0000256" key="2">
    <source>
        <dbReference type="ARBA" id="ARBA00012438"/>
    </source>
</evidence>
<gene>
    <name evidence="8" type="ORF">BECKFW1821A_GA0114235_107910</name>
</gene>
<dbReference type="SUPFAM" id="SSF55874">
    <property type="entry name" value="ATPase domain of HSP90 chaperone/DNA topoisomerase II/histidine kinase"/>
    <property type="match status" value="2"/>
</dbReference>
<reference evidence="8" key="1">
    <citation type="submission" date="2019-02" db="EMBL/GenBank/DDBJ databases">
        <authorList>
            <person name="Gruber-Vodicka R. H."/>
            <person name="Seah K. B. B."/>
        </authorList>
    </citation>
    <scope>NUCLEOTIDE SEQUENCE</scope>
    <source>
        <strain evidence="8">BECK_BZ15</strain>
    </source>
</reference>
<dbReference type="Pfam" id="PF19191">
    <property type="entry name" value="HEF_HK"/>
    <property type="match status" value="1"/>
</dbReference>
<evidence type="ECO:0000256" key="4">
    <source>
        <dbReference type="ARBA" id="ARBA00022741"/>
    </source>
</evidence>
<name>A0A450SW57_9GAMM</name>
<evidence type="ECO:0000256" key="3">
    <source>
        <dbReference type="ARBA" id="ARBA00022679"/>
    </source>
</evidence>
<keyword evidence="5 8" id="KW-0418">Kinase</keyword>
<dbReference type="PANTHER" id="PTHR44936">
    <property type="entry name" value="SENSOR PROTEIN CREC"/>
    <property type="match status" value="1"/>
</dbReference>
<keyword evidence="6" id="KW-0067">ATP-binding</keyword>
<comment type="catalytic activity">
    <reaction evidence="1">
        <text>ATP + protein L-histidine = ADP + protein N-phospho-L-histidine.</text>
        <dbReference type="EC" id="2.7.13.3"/>
    </reaction>
</comment>
<organism evidence="8">
    <name type="scientific">Candidatus Kentrum sp. FW</name>
    <dbReference type="NCBI Taxonomy" id="2126338"/>
    <lineage>
        <taxon>Bacteria</taxon>
        <taxon>Pseudomonadati</taxon>
        <taxon>Pseudomonadota</taxon>
        <taxon>Gammaproteobacteria</taxon>
        <taxon>Candidatus Kentrum</taxon>
    </lineage>
</organism>
<keyword evidence="3" id="KW-0808">Transferase</keyword>
<dbReference type="InterPro" id="IPR050980">
    <property type="entry name" value="2C_sensor_his_kinase"/>
</dbReference>
<dbReference type="GO" id="GO:0000155">
    <property type="term" value="F:phosphorelay sensor kinase activity"/>
    <property type="evidence" value="ECO:0007669"/>
    <property type="project" value="TreeGrafter"/>
</dbReference>
<evidence type="ECO:0000256" key="6">
    <source>
        <dbReference type="ARBA" id="ARBA00022840"/>
    </source>
</evidence>
<evidence type="ECO:0000259" key="7">
    <source>
        <dbReference type="PROSITE" id="PS50109"/>
    </source>
</evidence>
<dbReference type="EMBL" id="CAADEW010000079">
    <property type="protein sequence ID" value="VFJ58190.1"/>
    <property type="molecule type" value="Genomic_DNA"/>
</dbReference>
<dbReference type="InterPro" id="IPR036890">
    <property type="entry name" value="HATPase_C_sf"/>
</dbReference>
<dbReference type="CDD" id="cd00075">
    <property type="entry name" value="HATPase"/>
    <property type="match status" value="1"/>
</dbReference>
<dbReference type="InterPro" id="IPR005467">
    <property type="entry name" value="His_kinase_dom"/>
</dbReference>
<feature type="domain" description="Histidine kinase" evidence="7">
    <location>
        <begin position="138"/>
        <end position="339"/>
    </location>
</feature>
<evidence type="ECO:0000313" key="8">
    <source>
        <dbReference type="EMBL" id="VFJ58190.1"/>
    </source>
</evidence>
<dbReference type="GO" id="GO:0005524">
    <property type="term" value="F:ATP binding"/>
    <property type="evidence" value="ECO:0007669"/>
    <property type="project" value="UniProtKB-KW"/>
</dbReference>